<accession>A0A0F9VMH5</accession>
<comment type="caution">
    <text evidence="1">The sequence shown here is derived from an EMBL/GenBank/DDBJ whole genome shotgun (WGS) entry which is preliminary data.</text>
</comment>
<gene>
    <name evidence="1" type="ORF">LCGC14_0465420</name>
</gene>
<protein>
    <submittedName>
        <fullName evidence="1">Uncharacterized protein</fullName>
    </submittedName>
</protein>
<name>A0A0F9VMH5_9ZZZZ</name>
<proteinExistence type="predicted"/>
<dbReference type="AlphaFoldDB" id="A0A0F9VMH5"/>
<dbReference type="EMBL" id="LAZR01000485">
    <property type="protein sequence ID" value="KKN66988.1"/>
    <property type="molecule type" value="Genomic_DNA"/>
</dbReference>
<evidence type="ECO:0000313" key="1">
    <source>
        <dbReference type="EMBL" id="KKN66988.1"/>
    </source>
</evidence>
<sequence>MKKKLSKHKNSLFSRIKTSGEQKKVNMNKYAIVDSKGKIIEKFRNKITAKTLIVNLKREYYEELKIVKLE</sequence>
<reference evidence="1" key="1">
    <citation type="journal article" date="2015" name="Nature">
        <title>Complex archaea that bridge the gap between prokaryotes and eukaryotes.</title>
        <authorList>
            <person name="Spang A."/>
            <person name="Saw J.H."/>
            <person name="Jorgensen S.L."/>
            <person name="Zaremba-Niedzwiedzka K."/>
            <person name="Martijn J."/>
            <person name="Lind A.E."/>
            <person name="van Eijk R."/>
            <person name="Schleper C."/>
            <person name="Guy L."/>
            <person name="Ettema T.J."/>
        </authorList>
    </citation>
    <scope>NUCLEOTIDE SEQUENCE</scope>
</reference>
<organism evidence="1">
    <name type="scientific">marine sediment metagenome</name>
    <dbReference type="NCBI Taxonomy" id="412755"/>
    <lineage>
        <taxon>unclassified sequences</taxon>
        <taxon>metagenomes</taxon>
        <taxon>ecological metagenomes</taxon>
    </lineage>
</organism>